<dbReference type="GeneID" id="55007353"/>
<dbReference type="RefSeq" id="YP_009816119.1">
    <property type="nucleotide sequence ID" value="NC_048102.1"/>
</dbReference>
<reference evidence="1 2" key="1">
    <citation type="submission" date="2018-09" db="EMBL/GenBank/DDBJ databases">
        <authorList>
            <person name="You S."/>
        </authorList>
    </citation>
    <scope>NUCLEOTIDE SEQUENCE [LARGE SCALE GENOMIC DNA]</scope>
</reference>
<proteinExistence type="predicted"/>
<evidence type="ECO:0000313" key="2">
    <source>
        <dbReference type="Proteomes" id="UP000281181"/>
    </source>
</evidence>
<dbReference type="EMBL" id="MH920639">
    <property type="protein sequence ID" value="AYR01934.1"/>
    <property type="molecule type" value="Genomic_DNA"/>
</dbReference>
<evidence type="ECO:0000313" key="1">
    <source>
        <dbReference type="EMBL" id="AYR01934.1"/>
    </source>
</evidence>
<sequence>MPRGSLKKSELENRVLKMKNELYDGTWSHKNGEWHDGAHEMLNKVLHTLEEYRE</sequence>
<accession>A0A3G3M7G0</accession>
<name>A0A3G3M7G0_9CAUD</name>
<protein>
    <submittedName>
        <fullName evidence="1">Uncharacterized protein</fullName>
    </submittedName>
</protein>
<organism evidence="1 2">
    <name type="scientific">Synechococcus phage S-P4</name>
    <dbReference type="NCBI Taxonomy" id="2484640"/>
    <lineage>
        <taxon>Viruses</taxon>
        <taxon>Duplodnaviria</taxon>
        <taxon>Heunggongvirae</taxon>
        <taxon>Uroviricota</taxon>
        <taxon>Caudoviricetes</taxon>
        <taxon>Pantevenvirales</taxon>
        <taxon>Kyanoviridae</taxon>
        <taxon>Leucotheavirus</taxon>
        <taxon>Leucotheavirus sp4</taxon>
    </lineage>
</organism>
<dbReference type="KEGG" id="vg:55007353"/>
<dbReference type="Proteomes" id="UP000281181">
    <property type="component" value="Segment"/>
</dbReference>
<keyword evidence="2" id="KW-1185">Reference proteome</keyword>